<dbReference type="AlphaFoldDB" id="A0A1R2CAU0"/>
<organism evidence="2 3">
    <name type="scientific">Stentor coeruleus</name>
    <dbReference type="NCBI Taxonomy" id="5963"/>
    <lineage>
        <taxon>Eukaryota</taxon>
        <taxon>Sar</taxon>
        <taxon>Alveolata</taxon>
        <taxon>Ciliophora</taxon>
        <taxon>Postciliodesmatophora</taxon>
        <taxon>Heterotrichea</taxon>
        <taxon>Heterotrichida</taxon>
        <taxon>Stentoridae</taxon>
        <taxon>Stentor</taxon>
    </lineage>
</organism>
<dbReference type="PROSITE" id="PS50011">
    <property type="entry name" value="PROTEIN_KINASE_DOM"/>
    <property type="match status" value="1"/>
</dbReference>
<dbReference type="Pfam" id="PF00069">
    <property type="entry name" value="Pkinase"/>
    <property type="match status" value="1"/>
</dbReference>
<dbReference type="Proteomes" id="UP000187209">
    <property type="component" value="Unassembled WGS sequence"/>
</dbReference>
<protein>
    <recommendedName>
        <fullName evidence="1">Protein kinase domain-containing protein</fullName>
    </recommendedName>
</protein>
<dbReference type="SUPFAM" id="SSF56112">
    <property type="entry name" value="Protein kinase-like (PK-like)"/>
    <property type="match status" value="1"/>
</dbReference>
<evidence type="ECO:0000313" key="2">
    <source>
        <dbReference type="EMBL" id="OMJ86117.1"/>
    </source>
</evidence>
<accession>A0A1R2CAU0</accession>
<sequence length="226" mass="26743">MEYGGENLKQFIQNANLNTRNMKILFYNIAKAFLILRKNNIVHNDISPFNILAESPEKVKIIDFTESFVCTQKYEDNQFPLYNPSKWNTELYLSPELMSWYRMAGNINSLKYDPYKSSIFSIGLSILSSCGIDIKGLNYFGEFYDIHIMEILTISYNFVVKDSLRMISYKKLRKELQFAIDKKIKEFPYDFLKLTLRRMLEVDIVERATFEKIYNDAKFNIDFKPI</sequence>
<keyword evidence="3" id="KW-1185">Reference proteome</keyword>
<dbReference type="GO" id="GO:0004672">
    <property type="term" value="F:protein kinase activity"/>
    <property type="evidence" value="ECO:0007669"/>
    <property type="project" value="InterPro"/>
</dbReference>
<feature type="domain" description="Protein kinase" evidence="1">
    <location>
        <begin position="1"/>
        <end position="219"/>
    </location>
</feature>
<comment type="caution">
    <text evidence="2">The sequence shown here is derived from an EMBL/GenBank/DDBJ whole genome shotgun (WGS) entry which is preliminary data.</text>
</comment>
<gene>
    <name evidence="2" type="ORF">SteCoe_12392</name>
</gene>
<evidence type="ECO:0000313" key="3">
    <source>
        <dbReference type="Proteomes" id="UP000187209"/>
    </source>
</evidence>
<dbReference type="PANTHER" id="PTHR24362">
    <property type="entry name" value="SERINE/THREONINE-PROTEIN KINASE NEK"/>
    <property type="match status" value="1"/>
</dbReference>
<reference evidence="2 3" key="1">
    <citation type="submission" date="2016-11" db="EMBL/GenBank/DDBJ databases">
        <title>The macronuclear genome of Stentor coeruleus: a giant cell with tiny introns.</title>
        <authorList>
            <person name="Slabodnick M."/>
            <person name="Ruby J.G."/>
            <person name="Reiff S.B."/>
            <person name="Swart E.C."/>
            <person name="Gosai S."/>
            <person name="Prabakaran S."/>
            <person name="Witkowska E."/>
            <person name="Larue G.E."/>
            <person name="Fisher S."/>
            <person name="Freeman R.M."/>
            <person name="Gunawardena J."/>
            <person name="Chu W."/>
            <person name="Stover N.A."/>
            <person name="Gregory B.D."/>
            <person name="Nowacki M."/>
            <person name="Derisi J."/>
            <person name="Roy S.W."/>
            <person name="Marshall W.F."/>
            <person name="Sood P."/>
        </authorList>
    </citation>
    <scope>NUCLEOTIDE SEQUENCE [LARGE SCALE GENOMIC DNA]</scope>
    <source>
        <strain evidence="2">WM001</strain>
    </source>
</reference>
<dbReference type="OrthoDB" id="290533at2759"/>
<dbReference type="EMBL" id="MPUH01000215">
    <property type="protein sequence ID" value="OMJ86117.1"/>
    <property type="molecule type" value="Genomic_DNA"/>
</dbReference>
<dbReference type="InterPro" id="IPR000719">
    <property type="entry name" value="Prot_kinase_dom"/>
</dbReference>
<dbReference type="Gene3D" id="1.10.510.10">
    <property type="entry name" value="Transferase(Phosphotransferase) domain 1"/>
    <property type="match status" value="1"/>
</dbReference>
<evidence type="ECO:0000259" key="1">
    <source>
        <dbReference type="PROSITE" id="PS50011"/>
    </source>
</evidence>
<dbReference type="GO" id="GO:0005524">
    <property type="term" value="F:ATP binding"/>
    <property type="evidence" value="ECO:0007669"/>
    <property type="project" value="InterPro"/>
</dbReference>
<name>A0A1R2CAU0_9CILI</name>
<dbReference type="InterPro" id="IPR011009">
    <property type="entry name" value="Kinase-like_dom_sf"/>
</dbReference>
<proteinExistence type="predicted"/>
<dbReference type="PANTHER" id="PTHR24362:SF309">
    <property type="entry name" value="PROTEIN KINASE DOMAIN-CONTAINING PROTEIN"/>
    <property type="match status" value="1"/>
</dbReference>